<dbReference type="PANTHER" id="PTHR23292">
    <property type="entry name" value="LIPOPOLYSACCHARIDE-INDUCED TUMOR NECROSIS FACTOR-ALPHA FACTOR"/>
    <property type="match status" value="1"/>
</dbReference>
<feature type="transmembrane region" description="Helical" evidence="9">
    <location>
        <begin position="135"/>
        <end position="158"/>
    </location>
</feature>
<keyword evidence="9" id="KW-1133">Transmembrane helix</keyword>
<sequence>MDPPSYEEARNQVPGSSQPPPPSYNPSPPTPPPSYREAVHSPPDPFPVLTPPVVPAAATPQPQNIRPVIHPVTQIGPARPVNSRRTPAVAQVVVTQPQAVPVQIQRLTNIPALVQCPFCRQTVVTKVTCAPGPSAWFLCVIIALTGLICGFCLIPFMVPSLQESRHSCPQCKAHLFTYRR</sequence>
<evidence type="ECO:0000256" key="3">
    <source>
        <dbReference type="ARBA" id="ARBA00004630"/>
    </source>
</evidence>
<comment type="similarity">
    <text evidence="4">Belongs to the CDIP1/LITAF family.</text>
</comment>
<dbReference type="RefSeq" id="XP_055365314.1">
    <property type="nucleotide sequence ID" value="XM_055509339.1"/>
</dbReference>
<dbReference type="RefSeq" id="XP_029001368.1">
    <property type="nucleotide sequence ID" value="XM_029145535.3"/>
</dbReference>
<dbReference type="GO" id="GO:0008270">
    <property type="term" value="F:zinc ion binding"/>
    <property type="evidence" value="ECO:0007669"/>
    <property type="project" value="TreeGrafter"/>
</dbReference>
<name>A0A6P7M5D4_BETSP</name>
<keyword evidence="5" id="KW-0479">Metal-binding</keyword>
<dbReference type="PROSITE" id="PS51837">
    <property type="entry name" value="LITAF"/>
    <property type="match status" value="1"/>
</dbReference>
<accession>A0A6P7M5D4</accession>
<dbReference type="KEGG" id="bspl:114852867"/>
<evidence type="ECO:0000313" key="11">
    <source>
        <dbReference type="Proteomes" id="UP000515150"/>
    </source>
</evidence>
<dbReference type="AlphaFoldDB" id="A0A6P7M5D4"/>
<gene>
    <name evidence="12 13" type="primary">si:dkeyp-75b4.8</name>
</gene>
<feature type="region of interest" description="Disordered" evidence="8">
    <location>
        <begin position="1"/>
        <end position="62"/>
    </location>
</feature>
<evidence type="ECO:0000256" key="6">
    <source>
        <dbReference type="ARBA" id="ARBA00022833"/>
    </source>
</evidence>
<feature type="compositionally biased region" description="Pro residues" evidence="8">
    <location>
        <begin position="17"/>
        <end position="34"/>
    </location>
</feature>
<dbReference type="Proteomes" id="UP000515150">
    <property type="component" value="Chromosome 1"/>
</dbReference>
<comment type="subcellular location">
    <subcellularLocation>
        <location evidence="1">Endosome membrane</location>
        <topology evidence="1">Peripheral membrane protein</topology>
        <orientation evidence="1">Cytoplasmic side</orientation>
    </subcellularLocation>
    <subcellularLocation>
        <location evidence="2">Late endosome membrane</location>
    </subcellularLocation>
    <subcellularLocation>
        <location evidence="3">Lysosome membrane</location>
        <topology evidence="3">Peripheral membrane protein</topology>
        <orientation evidence="3">Cytoplasmic side</orientation>
    </subcellularLocation>
</comment>
<dbReference type="PANTHER" id="PTHR23292:SF28">
    <property type="entry name" value="LIPOPOLYSACCHARIDE-INDUCED TUMOR NECROSIS FACTOR-ALPHA FACTOR-LIKE"/>
    <property type="match status" value="1"/>
</dbReference>
<keyword evidence="11" id="KW-1185">Reference proteome</keyword>
<evidence type="ECO:0000256" key="9">
    <source>
        <dbReference type="SAM" id="Phobius"/>
    </source>
</evidence>
<evidence type="ECO:0000256" key="7">
    <source>
        <dbReference type="ARBA" id="ARBA00023136"/>
    </source>
</evidence>
<dbReference type="GO" id="GO:0005634">
    <property type="term" value="C:nucleus"/>
    <property type="evidence" value="ECO:0007669"/>
    <property type="project" value="TreeGrafter"/>
</dbReference>
<evidence type="ECO:0000256" key="8">
    <source>
        <dbReference type="SAM" id="MobiDB-lite"/>
    </source>
</evidence>
<feature type="domain" description="LITAF" evidence="10">
    <location>
        <begin position="96"/>
        <end position="180"/>
    </location>
</feature>
<keyword evidence="9" id="KW-0812">Transmembrane</keyword>
<dbReference type="GeneID" id="114852867"/>
<organism evidence="11 12">
    <name type="scientific">Betta splendens</name>
    <name type="common">Siamese fighting fish</name>
    <dbReference type="NCBI Taxonomy" id="158456"/>
    <lineage>
        <taxon>Eukaryota</taxon>
        <taxon>Metazoa</taxon>
        <taxon>Chordata</taxon>
        <taxon>Craniata</taxon>
        <taxon>Vertebrata</taxon>
        <taxon>Euteleostomi</taxon>
        <taxon>Actinopterygii</taxon>
        <taxon>Neopterygii</taxon>
        <taxon>Teleostei</taxon>
        <taxon>Neoteleostei</taxon>
        <taxon>Acanthomorphata</taxon>
        <taxon>Anabantaria</taxon>
        <taxon>Anabantiformes</taxon>
        <taxon>Anabantoidei</taxon>
        <taxon>Osphronemidae</taxon>
        <taxon>Betta</taxon>
    </lineage>
</organism>
<evidence type="ECO:0000256" key="2">
    <source>
        <dbReference type="ARBA" id="ARBA00004414"/>
    </source>
</evidence>
<dbReference type="InterPro" id="IPR006629">
    <property type="entry name" value="LITAF"/>
</dbReference>
<dbReference type="InParanoid" id="A0A6P7M5D4"/>
<dbReference type="GO" id="GO:0098574">
    <property type="term" value="C:cytoplasmic side of lysosomal membrane"/>
    <property type="evidence" value="ECO:0007669"/>
    <property type="project" value="TreeGrafter"/>
</dbReference>
<dbReference type="SMART" id="SM00714">
    <property type="entry name" value="LITAF"/>
    <property type="match status" value="1"/>
</dbReference>
<dbReference type="Pfam" id="PF10601">
    <property type="entry name" value="zf-LITAF-like"/>
    <property type="match status" value="1"/>
</dbReference>
<reference evidence="12 13" key="1">
    <citation type="submission" date="2025-04" db="UniProtKB">
        <authorList>
            <consortium name="RefSeq"/>
        </authorList>
    </citation>
    <scope>IDENTIFICATION</scope>
</reference>
<evidence type="ECO:0000256" key="4">
    <source>
        <dbReference type="ARBA" id="ARBA00005975"/>
    </source>
</evidence>
<feature type="compositionally biased region" description="Pro residues" evidence="8">
    <location>
        <begin position="42"/>
        <end position="54"/>
    </location>
</feature>
<dbReference type="InterPro" id="IPR037519">
    <property type="entry name" value="LITAF_fam"/>
</dbReference>
<evidence type="ECO:0000259" key="10">
    <source>
        <dbReference type="PROSITE" id="PS51837"/>
    </source>
</evidence>
<evidence type="ECO:0000313" key="12">
    <source>
        <dbReference type="RefSeq" id="XP_029001368.1"/>
    </source>
</evidence>
<proteinExistence type="inferred from homology"/>
<protein>
    <submittedName>
        <fullName evidence="12 13">Lipopolysaccharide-induced tumor necrosis factor-alpha factor homolog</fullName>
    </submittedName>
</protein>
<keyword evidence="7 9" id="KW-0472">Membrane</keyword>
<dbReference type="OrthoDB" id="4713066at2759"/>
<keyword evidence="6" id="KW-0862">Zinc</keyword>
<evidence type="ECO:0000256" key="5">
    <source>
        <dbReference type="ARBA" id="ARBA00022723"/>
    </source>
</evidence>
<evidence type="ECO:0000256" key="1">
    <source>
        <dbReference type="ARBA" id="ARBA00004125"/>
    </source>
</evidence>
<evidence type="ECO:0000313" key="13">
    <source>
        <dbReference type="RefSeq" id="XP_055365314.1"/>
    </source>
</evidence>
<dbReference type="GO" id="GO:0098560">
    <property type="term" value="C:cytoplasmic side of late endosome membrane"/>
    <property type="evidence" value="ECO:0007669"/>
    <property type="project" value="TreeGrafter"/>
</dbReference>